<gene>
    <name evidence="1" type="ORF">L6164_014614</name>
</gene>
<dbReference type="Proteomes" id="UP000828941">
    <property type="component" value="Chromosome 6"/>
</dbReference>
<dbReference type="EMBL" id="CM039431">
    <property type="protein sequence ID" value="KAI4336038.1"/>
    <property type="molecule type" value="Genomic_DNA"/>
</dbReference>
<comment type="caution">
    <text evidence="1">The sequence shown here is derived from an EMBL/GenBank/DDBJ whole genome shotgun (WGS) entry which is preliminary data.</text>
</comment>
<name>A0ACB9NI27_BAUVA</name>
<evidence type="ECO:0000313" key="1">
    <source>
        <dbReference type="EMBL" id="KAI4336038.1"/>
    </source>
</evidence>
<reference evidence="1 2" key="1">
    <citation type="journal article" date="2022" name="DNA Res.">
        <title>Chromosomal-level genome assembly of the orchid tree Bauhinia variegata (Leguminosae; Cercidoideae) supports the allotetraploid origin hypothesis of Bauhinia.</title>
        <authorList>
            <person name="Zhong Y."/>
            <person name="Chen Y."/>
            <person name="Zheng D."/>
            <person name="Pang J."/>
            <person name="Liu Y."/>
            <person name="Luo S."/>
            <person name="Meng S."/>
            <person name="Qian L."/>
            <person name="Wei D."/>
            <person name="Dai S."/>
            <person name="Zhou R."/>
        </authorList>
    </citation>
    <scope>NUCLEOTIDE SEQUENCE [LARGE SCALE GENOMIC DNA]</scope>
    <source>
        <strain evidence="1">BV-YZ2020</strain>
    </source>
</reference>
<evidence type="ECO:0000313" key="2">
    <source>
        <dbReference type="Proteomes" id="UP000828941"/>
    </source>
</evidence>
<proteinExistence type="predicted"/>
<organism evidence="1 2">
    <name type="scientific">Bauhinia variegata</name>
    <name type="common">Purple orchid tree</name>
    <name type="synonym">Phanera variegata</name>
    <dbReference type="NCBI Taxonomy" id="167791"/>
    <lineage>
        <taxon>Eukaryota</taxon>
        <taxon>Viridiplantae</taxon>
        <taxon>Streptophyta</taxon>
        <taxon>Embryophyta</taxon>
        <taxon>Tracheophyta</taxon>
        <taxon>Spermatophyta</taxon>
        <taxon>Magnoliopsida</taxon>
        <taxon>eudicotyledons</taxon>
        <taxon>Gunneridae</taxon>
        <taxon>Pentapetalae</taxon>
        <taxon>rosids</taxon>
        <taxon>fabids</taxon>
        <taxon>Fabales</taxon>
        <taxon>Fabaceae</taxon>
        <taxon>Cercidoideae</taxon>
        <taxon>Cercideae</taxon>
        <taxon>Bauhiniinae</taxon>
        <taxon>Bauhinia</taxon>
    </lineage>
</organism>
<accession>A0ACB9NI27</accession>
<protein>
    <submittedName>
        <fullName evidence="1">Uncharacterized protein</fullName>
    </submittedName>
</protein>
<keyword evidence="2" id="KW-1185">Reference proteome</keyword>
<sequence>MSRCPGLYFDIGKKAREVLHRDYAQQPPIHFHYQFMDWNLDFSSQGTLNILLVHLNTILVELQYLNDYTGITGCIGLLGHPEKGYDPVLNLSGLIGTSILSLGTNLAFNMSTRTFNKFNAGLSFNSAFLIASLTMHDKFGTLKAPCYHAVNPLTNTAIAAEVKYSFSINETGVTIGAPHALLPFTLLKARLDTYGKVGAVIQQQLWQRLFITFAGEMDFRAALLFIKVFLAKILDSKWVVKYCWRDGEEAALISFIARFECSSGYASIISAVRTISYI</sequence>